<dbReference type="InterPro" id="IPR047650">
    <property type="entry name" value="Transpos_IS110"/>
</dbReference>
<name>A0A0F5IDP1_BACTR</name>
<reference evidence="3" key="1">
    <citation type="submission" date="2015-02" db="EMBL/GenBank/DDBJ databases">
        <title>Genome Assembly of Bacillaceae bacterium MTCC 8252.</title>
        <authorList>
            <person name="Verma A."/>
            <person name="Khatri I."/>
            <person name="Mual P."/>
            <person name="Subramanian S."/>
            <person name="Krishnamurthi S."/>
        </authorList>
    </citation>
    <scope>NUCLEOTIDE SEQUENCE [LARGE SCALE GENOMIC DNA]</scope>
    <source>
        <strain evidence="3">MTCC 8252</strain>
    </source>
</reference>
<dbReference type="Proteomes" id="UP000031563">
    <property type="component" value="Unassembled WGS sequence"/>
</dbReference>
<evidence type="ECO:0000259" key="2">
    <source>
        <dbReference type="Pfam" id="PF02371"/>
    </source>
</evidence>
<dbReference type="Pfam" id="PF02371">
    <property type="entry name" value="Transposase_20"/>
    <property type="match status" value="1"/>
</dbReference>
<dbReference type="OrthoDB" id="9790935at2"/>
<dbReference type="PANTHER" id="PTHR33055:SF13">
    <property type="entry name" value="TRANSPOSASE"/>
    <property type="match status" value="1"/>
</dbReference>
<dbReference type="GO" id="GO:0004803">
    <property type="term" value="F:transposase activity"/>
    <property type="evidence" value="ECO:0007669"/>
    <property type="project" value="InterPro"/>
</dbReference>
<protein>
    <submittedName>
        <fullName evidence="3">Mobile element protein</fullName>
    </submittedName>
</protein>
<evidence type="ECO:0000313" key="4">
    <source>
        <dbReference type="Proteomes" id="UP000031563"/>
    </source>
</evidence>
<evidence type="ECO:0000313" key="3">
    <source>
        <dbReference type="EMBL" id="KKB43621.1"/>
    </source>
</evidence>
<comment type="caution">
    <text evidence="3">The sequence shown here is derived from an EMBL/GenBank/DDBJ whole genome shotgun (WGS) entry which is preliminary data.</text>
</comment>
<feature type="domain" description="Transposase IS116/IS110/IS902 C-terminal" evidence="2">
    <location>
        <begin position="291"/>
        <end position="371"/>
    </location>
</feature>
<dbReference type="PANTHER" id="PTHR33055">
    <property type="entry name" value="TRANSPOSASE FOR INSERTION SEQUENCE ELEMENT IS1111A"/>
    <property type="match status" value="1"/>
</dbReference>
<dbReference type="AlphaFoldDB" id="A0A0F5IDP1"/>
<proteinExistence type="predicted"/>
<accession>A0A0F5IDP1</accession>
<keyword evidence="4" id="KW-1185">Reference proteome</keyword>
<gene>
    <name evidence="3" type="ORF">QY95_00013</name>
</gene>
<dbReference type="GO" id="GO:0003677">
    <property type="term" value="F:DNA binding"/>
    <property type="evidence" value="ECO:0007669"/>
    <property type="project" value="InterPro"/>
</dbReference>
<dbReference type="GO" id="GO:0006313">
    <property type="term" value="P:DNA transposition"/>
    <property type="evidence" value="ECO:0007669"/>
    <property type="project" value="InterPro"/>
</dbReference>
<dbReference type="Pfam" id="PF01548">
    <property type="entry name" value="DEDD_Tnp_IS110"/>
    <property type="match status" value="1"/>
</dbReference>
<dbReference type="InterPro" id="IPR003346">
    <property type="entry name" value="Transposase_20"/>
</dbReference>
<organism evidence="3 4">
    <name type="scientific">Bacillus thermotolerans</name>
    <name type="common">Quasibacillus thermotolerans</name>
    <dbReference type="NCBI Taxonomy" id="1221996"/>
    <lineage>
        <taxon>Bacteria</taxon>
        <taxon>Bacillati</taxon>
        <taxon>Bacillota</taxon>
        <taxon>Bacilli</taxon>
        <taxon>Bacillales</taxon>
        <taxon>Bacillaceae</taxon>
        <taxon>Bacillus</taxon>
    </lineage>
</organism>
<dbReference type="RefSeq" id="WP_040048325.1">
    <property type="nucleotide sequence ID" value="NZ_JWIR02000001.1"/>
</dbReference>
<dbReference type="EMBL" id="JWIR02000001">
    <property type="protein sequence ID" value="KKB43621.1"/>
    <property type="molecule type" value="Genomic_DNA"/>
</dbReference>
<sequence length="428" mass="49259">MDFTQNKRLMQITENTLIIGVDIAKHKHVARAIDDRGIDLTKRFVFHNTLEGFNGFVQWIESLSHELNRSNILVGMEPTGHYWLNLAYFLKERGLKTVVVNPMKVKRSKEMDDDTPTKNDTKDAKVIAQIVRDGRYHEPTLPEDVYAELREGMKLHDIIQEDLNSIQAQMHNLLDRYFPEFLQVFKDWTGKAALHLLKQGFFPHEIRNTSEEELLTEIKTATKRAVGLKRVRELKQAAEMTVGIQFGLKMAKEELRYLVDQYIHLQQRLNTLEESLEAFVEYIPGASEMVAIKGVSSMTVIAFFAEVGDLSNYQDPRQIIKLAGLNLSMNQSGKHSGQTKISKRGRKRLRSVLYQVAIPLSYHNQAFKQLHEYYRHRPNNPLTGKQSFIALSRKLIKIFFVLGTRQCSFSETKMLADTPIIAKIQEAA</sequence>
<feature type="domain" description="Transposase IS110-like N-terminal" evidence="1">
    <location>
        <begin position="19"/>
        <end position="179"/>
    </location>
</feature>
<dbReference type="NCBIfam" id="NF033542">
    <property type="entry name" value="transpos_IS110"/>
    <property type="match status" value="1"/>
</dbReference>
<dbReference type="InterPro" id="IPR002525">
    <property type="entry name" value="Transp_IS110-like_N"/>
</dbReference>
<evidence type="ECO:0000259" key="1">
    <source>
        <dbReference type="Pfam" id="PF01548"/>
    </source>
</evidence>